<dbReference type="PANTHER" id="PTHR10553:SF5">
    <property type="entry name" value="U6 SNRNA-ASSOCIATED SM-LIKE PROTEIN LSM7"/>
    <property type="match status" value="1"/>
</dbReference>
<evidence type="ECO:0000256" key="1">
    <source>
        <dbReference type="ARBA" id="ARBA00006850"/>
    </source>
</evidence>
<dbReference type="SMART" id="SM00651">
    <property type="entry name" value="Sm"/>
    <property type="match status" value="1"/>
</dbReference>
<dbReference type="GeneID" id="116941004"/>
<dbReference type="InterPro" id="IPR010920">
    <property type="entry name" value="LSM_dom_sf"/>
</dbReference>
<evidence type="ECO:0000256" key="2">
    <source>
        <dbReference type="ARBA" id="ARBA00023274"/>
    </source>
</evidence>
<sequence>MLSRDATSRDPVTFDLSGVLKGFDHLVNLVLDGATEYLRDAEEPYRMSGDTRPLGLLVCRGTSISLLGPQDGFQAIDNPFPSPSSDTSSGTESSPGSTGTWDQMLRGLEDTRLPREAEEIGHVCTRR</sequence>
<dbReference type="Gene3D" id="2.30.30.100">
    <property type="match status" value="1"/>
</dbReference>
<reference evidence="7" key="1">
    <citation type="submission" date="2025-04" db="UniProtKB">
        <authorList>
            <consortium name="RefSeq"/>
        </authorList>
    </citation>
    <scope>IDENTIFICATION</scope>
    <source>
        <tissue evidence="7">Sperm</tissue>
    </source>
</reference>
<evidence type="ECO:0000313" key="6">
    <source>
        <dbReference type="RefSeq" id="XP_032807435.1"/>
    </source>
</evidence>
<dbReference type="SUPFAM" id="SSF50182">
    <property type="entry name" value="Sm-like ribonucleoproteins"/>
    <property type="match status" value="1"/>
</dbReference>
<feature type="region of interest" description="Disordered" evidence="3">
    <location>
        <begin position="70"/>
        <end position="127"/>
    </location>
</feature>
<dbReference type="Proteomes" id="UP001318040">
    <property type="component" value="Chromosome 1"/>
</dbReference>
<evidence type="ECO:0000313" key="5">
    <source>
        <dbReference type="Proteomes" id="UP001318040"/>
    </source>
</evidence>
<dbReference type="RefSeq" id="XP_032807443.1">
    <property type="nucleotide sequence ID" value="XM_032951552.1"/>
</dbReference>
<evidence type="ECO:0000256" key="3">
    <source>
        <dbReference type="SAM" id="MobiDB-lite"/>
    </source>
</evidence>
<reference evidence="5" key="2">
    <citation type="submission" date="2025-05" db="UniProtKB">
        <authorList>
            <consortium name="RefSeq"/>
        </authorList>
    </citation>
    <scope>NUCLEOTIDE SEQUENCE [LARGE SCALE GENOMIC DNA]</scope>
    <source>
        <tissue evidence="6">Sperm</tissue>
    </source>
</reference>
<feature type="compositionally biased region" description="Basic and acidic residues" evidence="3">
    <location>
        <begin position="107"/>
        <end position="121"/>
    </location>
</feature>
<dbReference type="Pfam" id="PF01423">
    <property type="entry name" value="LSM"/>
    <property type="match status" value="1"/>
</dbReference>
<name>A0AAJ7WSV5_PETMA</name>
<dbReference type="GO" id="GO:1990726">
    <property type="term" value="C:Lsm1-7-Pat1 complex"/>
    <property type="evidence" value="ECO:0007669"/>
    <property type="project" value="TreeGrafter"/>
</dbReference>
<dbReference type="InterPro" id="IPR044641">
    <property type="entry name" value="Lsm7/SmG-like"/>
</dbReference>
<gene>
    <name evidence="6 7" type="primary">LOC116941004</name>
</gene>
<accession>A0AAJ7WSV5</accession>
<dbReference type="InterPro" id="IPR001163">
    <property type="entry name" value="Sm_dom_euk/arc"/>
</dbReference>
<dbReference type="GO" id="GO:0005689">
    <property type="term" value="C:U12-type spliceosomal complex"/>
    <property type="evidence" value="ECO:0007669"/>
    <property type="project" value="TreeGrafter"/>
</dbReference>
<feature type="domain" description="Sm" evidence="4">
    <location>
        <begin position="1"/>
        <end position="69"/>
    </location>
</feature>
<organism evidence="5 7">
    <name type="scientific">Petromyzon marinus</name>
    <name type="common">Sea lamprey</name>
    <dbReference type="NCBI Taxonomy" id="7757"/>
    <lineage>
        <taxon>Eukaryota</taxon>
        <taxon>Metazoa</taxon>
        <taxon>Chordata</taxon>
        <taxon>Craniata</taxon>
        <taxon>Vertebrata</taxon>
        <taxon>Cyclostomata</taxon>
        <taxon>Hyperoartia</taxon>
        <taxon>Petromyzontiformes</taxon>
        <taxon>Petromyzontidae</taxon>
        <taxon>Petromyzon</taxon>
    </lineage>
</organism>
<protein>
    <submittedName>
        <fullName evidence="6 7">U6 snRNA-associated Sm-like protein LSm7 isoform X2</fullName>
    </submittedName>
</protein>
<keyword evidence="2" id="KW-0687">Ribonucleoprotein</keyword>
<proteinExistence type="inferred from homology"/>
<dbReference type="AlphaFoldDB" id="A0AAJ7WSV5"/>
<dbReference type="RefSeq" id="XP_032807435.1">
    <property type="nucleotide sequence ID" value="XM_032951544.1"/>
</dbReference>
<dbReference type="PANTHER" id="PTHR10553">
    <property type="entry name" value="SMALL NUCLEAR RIBONUCLEOPROTEIN"/>
    <property type="match status" value="1"/>
</dbReference>
<keyword evidence="5" id="KW-1185">Reference proteome</keyword>
<dbReference type="GO" id="GO:0097526">
    <property type="term" value="C:spliceosomal tri-snRNP complex"/>
    <property type="evidence" value="ECO:0007669"/>
    <property type="project" value="TreeGrafter"/>
</dbReference>
<dbReference type="GO" id="GO:0003723">
    <property type="term" value="F:RNA binding"/>
    <property type="evidence" value="ECO:0007669"/>
    <property type="project" value="TreeGrafter"/>
</dbReference>
<evidence type="ECO:0000313" key="7">
    <source>
        <dbReference type="RefSeq" id="XP_032807443.1"/>
    </source>
</evidence>
<dbReference type="GO" id="GO:0071004">
    <property type="term" value="C:U2-type prespliceosome"/>
    <property type="evidence" value="ECO:0007669"/>
    <property type="project" value="TreeGrafter"/>
</dbReference>
<comment type="similarity">
    <text evidence="1">Belongs to the snRNP Sm proteins family.</text>
</comment>
<dbReference type="GO" id="GO:0005688">
    <property type="term" value="C:U6 snRNP"/>
    <property type="evidence" value="ECO:0007669"/>
    <property type="project" value="TreeGrafter"/>
</dbReference>
<feature type="compositionally biased region" description="Low complexity" evidence="3">
    <location>
        <begin position="83"/>
        <end position="100"/>
    </location>
</feature>
<evidence type="ECO:0000259" key="4">
    <source>
        <dbReference type="SMART" id="SM00651"/>
    </source>
</evidence>
<dbReference type="GO" id="GO:0071013">
    <property type="term" value="C:catalytic step 2 spliceosome"/>
    <property type="evidence" value="ECO:0007669"/>
    <property type="project" value="TreeGrafter"/>
</dbReference>